<dbReference type="GO" id="GO:0016925">
    <property type="term" value="P:protein sumoylation"/>
    <property type="evidence" value="ECO:0007669"/>
    <property type="project" value="TreeGrafter"/>
</dbReference>
<dbReference type="EMBL" id="CAVMBE010000021">
    <property type="protein sequence ID" value="CAK3997162.1"/>
    <property type="molecule type" value="Genomic_DNA"/>
</dbReference>
<keyword evidence="7" id="KW-0833">Ubl conjugation pathway</keyword>
<evidence type="ECO:0000313" key="14">
    <source>
        <dbReference type="Proteomes" id="UP001296104"/>
    </source>
</evidence>
<sequence>MASRARQSTATPAPRRSEGPLARSGSSALPEYQTPTYPLNPAAQRALANLTRTHDLRTLTTRLNAAQETLNTAAVDVNDRLTDRNGRVASVRQRRDKEREENGEEDEGDESLEEMERAMNEMKQKVDGMTKRMEETMRKILDGKKDVQFMEQSVNAAAEDTRNNASTQASTLNTRSQRTRQSQRNAEDEGNGEDGEDDDDDDENDGISDFQPTDPAAGTQPEQAPINIFRSKLEDAKTRYQSHSMGDRYGKDNDYINFRRAVHDAQYPGDEVPMLPPSEWFNEDGTVAAPGHTARRGGGEEDESDDDIAIEKATISTKCPLTLREFKDPISSTKCSHSYEKTAILELFGRSAHVRCPVGGCSEALTKKDLRKDPVIVRKIQRLQKAKRVQQEQDQDEDEDEEDDAPRGTQRRRAQTIDDDDAANIEDEDDDDSPMKLETQTTHSVGPPQPPRPSQAIDLDDGSDEDEVTLD</sequence>
<dbReference type="InterPro" id="IPR026846">
    <property type="entry name" value="Nse2(Mms21)"/>
</dbReference>
<dbReference type="PANTHER" id="PTHR21330">
    <property type="entry name" value="E3 SUMO-PROTEIN LIGASE NSE2"/>
    <property type="match status" value="1"/>
</dbReference>
<proteinExistence type="inferred from homology"/>
<dbReference type="InterPro" id="IPR013083">
    <property type="entry name" value="Znf_RING/FYVE/PHD"/>
</dbReference>
<evidence type="ECO:0000256" key="7">
    <source>
        <dbReference type="ARBA" id="ARBA00022786"/>
    </source>
</evidence>
<comment type="caution">
    <text evidence="13">The sequence shown here is derived from an EMBL/GenBank/DDBJ whole genome shotgun (WGS) entry which is preliminary data.</text>
</comment>
<keyword evidence="8" id="KW-0862">Zinc</keyword>
<dbReference type="AlphaFoldDB" id="A0AAI8YY30"/>
<feature type="region of interest" description="Disordered" evidence="11">
    <location>
        <begin position="382"/>
        <end position="471"/>
    </location>
</feature>
<feature type="compositionally biased region" description="Acidic residues" evidence="11">
    <location>
        <begin position="393"/>
        <end position="404"/>
    </location>
</feature>
<feature type="compositionally biased region" description="Basic and acidic residues" evidence="11">
    <location>
        <begin position="114"/>
        <end position="127"/>
    </location>
</feature>
<evidence type="ECO:0000256" key="5">
    <source>
        <dbReference type="ARBA" id="ARBA00022723"/>
    </source>
</evidence>
<dbReference type="GO" id="GO:0030915">
    <property type="term" value="C:Smc5-Smc6 complex"/>
    <property type="evidence" value="ECO:0007669"/>
    <property type="project" value="InterPro"/>
</dbReference>
<dbReference type="PROSITE" id="PS51044">
    <property type="entry name" value="ZF_SP_RING"/>
    <property type="match status" value="1"/>
</dbReference>
<feature type="region of interest" description="Disordered" evidence="11">
    <location>
        <begin position="156"/>
        <end position="250"/>
    </location>
</feature>
<feature type="compositionally biased region" description="Acidic residues" evidence="11">
    <location>
        <begin position="188"/>
        <end position="206"/>
    </location>
</feature>
<dbReference type="GO" id="GO:0008270">
    <property type="term" value="F:zinc ion binding"/>
    <property type="evidence" value="ECO:0007669"/>
    <property type="project" value="UniProtKB-KW"/>
</dbReference>
<evidence type="ECO:0000256" key="3">
    <source>
        <dbReference type="ARBA" id="ARBA00008212"/>
    </source>
</evidence>
<comment type="similarity">
    <text evidence="3">Belongs to the NSE2 family.</text>
</comment>
<evidence type="ECO:0000313" key="13">
    <source>
        <dbReference type="EMBL" id="CAK3997162.1"/>
    </source>
</evidence>
<keyword evidence="9" id="KW-0539">Nucleus</keyword>
<name>A0AAI8YY30_9PEZI</name>
<dbReference type="SUPFAM" id="SSF57850">
    <property type="entry name" value="RING/U-box"/>
    <property type="match status" value="1"/>
</dbReference>
<dbReference type="InterPro" id="IPR004181">
    <property type="entry name" value="Znf_MIZ"/>
</dbReference>
<keyword evidence="14" id="KW-1185">Reference proteome</keyword>
<evidence type="ECO:0000256" key="11">
    <source>
        <dbReference type="SAM" id="MobiDB-lite"/>
    </source>
</evidence>
<reference evidence="13" key="1">
    <citation type="submission" date="2023-11" db="EMBL/GenBank/DDBJ databases">
        <authorList>
            <person name="Alioto T."/>
            <person name="Alioto T."/>
            <person name="Gomez Garrido J."/>
        </authorList>
    </citation>
    <scope>NUCLEOTIDE SEQUENCE</scope>
</reference>
<feature type="compositionally biased region" description="Low complexity" evidence="11">
    <location>
        <begin position="170"/>
        <end position="184"/>
    </location>
</feature>
<dbReference type="CDD" id="cd16651">
    <property type="entry name" value="SPL-RING_NSE2"/>
    <property type="match status" value="1"/>
</dbReference>
<dbReference type="Gene3D" id="3.30.40.10">
    <property type="entry name" value="Zinc/RING finger domain, C3HC4 (zinc finger)"/>
    <property type="match status" value="1"/>
</dbReference>
<protein>
    <recommendedName>
        <fullName evidence="12">SP-RING-type domain-containing protein</fullName>
    </recommendedName>
</protein>
<dbReference type="GO" id="GO:0061665">
    <property type="term" value="F:SUMO ligase activity"/>
    <property type="evidence" value="ECO:0007669"/>
    <property type="project" value="TreeGrafter"/>
</dbReference>
<evidence type="ECO:0000256" key="9">
    <source>
        <dbReference type="ARBA" id="ARBA00023242"/>
    </source>
</evidence>
<feature type="domain" description="SP-RING-type" evidence="12">
    <location>
        <begin position="304"/>
        <end position="385"/>
    </location>
</feature>
<feature type="compositionally biased region" description="Acidic residues" evidence="11">
    <location>
        <begin position="417"/>
        <end position="432"/>
    </location>
</feature>
<gene>
    <name evidence="13" type="ORF">LECACI_7A004091</name>
</gene>
<keyword evidence="4" id="KW-0808">Transferase</keyword>
<organism evidence="13 14">
    <name type="scientific">Lecanosticta acicola</name>
    <dbReference type="NCBI Taxonomy" id="111012"/>
    <lineage>
        <taxon>Eukaryota</taxon>
        <taxon>Fungi</taxon>
        <taxon>Dikarya</taxon>
        <taxon>Ascomycota</taxon>
        <taxon>Pezizomycotina</taxon>
        <taxon>Dothideomycetes</taxon>
        <taxon>Dothideomycetidae</taxon>
        <taxon>Mycosphaerellales</taxon>
        <taxon>Mycosphaerellaceae</taxon>
        <taxon>Lecanosticta</taxon>
    </lineage>
</organism>
<dbReference type="GO" id="GO:0000724">
    <property type="term" value="P:double-strand break repair via homologous recombination"/>
    <property type="evidence" value="ECO:0007669"/>
    <property type="project" value="InterPro"/>
</dbReference>
<accession>A0AAI8YY30</accession>
<comment type="subcellular location">
    <subcellularLocation>
        <location evidence="1">Nucleus</location>
    </subcellularLocation>
</comment>
<dbReference type="Pfam" id="PF11789">
    <property type="entry name" value="zf-Nse"/>
    <property type="match status" value="1"/>
</dbReference>
<dbReference type="Proteomes" id="UP001296104">
    <property type="component" value="Unassembled WGS sequence"/>
</dbReference>
<evidence type="ECO:0000256" key="2">
    <source>
        <dbReference type="ARBA" id="ARBA00004718"/>
    </source>
</evidence>
<dbReference type="PANTHER" id="PTHR21330:SF1">
    <property type="entry name" value="E3 SUMO-PROTEIN LIGASE NSE2"/>
    <property type="match status" value="1"/>
</dbReference>
<evidence type="ECO:0000259" key="12">
    <source>
        <dbReference type="PROSITE" id="PS51044"/>
    </source>
</evidence>
<evidence type="ECO:0000256" key="1">
    <source>
        <dbReference type="ARBA" id="ARBA00004123"/>
    </source>
</evidence>
<keyword evidence="6 10" id="KW-0863">Zinc-finger</keyword>
<comment type="pathway">
    <text evidence="2">Protein modification; protein sumoylation.</text>
</comment>
<evidence type="ECO:0000256" key="10">
    <source>
        <dbReference type="PROSITE-ProRule" id="PRU00452"/>
    </source>
</evidence>
<feature type="compositionally biased region" description="Polar residues" evidence="11">
    <location>
        <begin position="1"/>
        <end position="11"/>
    </location>
</feature>
<evidence type="ECO:0000256" key="8">
    <source>
        <dbReference type="ARBA" id="ARBA00022833"/>
    </source>
</evidence>
<keyword evidence="5" id="KW-0479">Metal-binding</keyword>
<feature type="compositionally biased region" description="Acidic residues" evidence="11">
    <location>
        <begin position="101"/>
        <end position="113"/>
    </location>
</feature>
<feature type="region of interest" description="Disordered" evidence="11">
    <location>
        <begin position="1"/>
        <end position="39"/>
    </location>
</feature>
<dbReference type="GO" id="GO:0005634">
    <property type="term" value="C:nucleus"/>
    <property type="evidence" value="ECO:0007669"/>
    <property type="project" value="UniProtKB-SubCell"/>
</dbReference>
<feature type="region of interest" description="Disordered" evidence="11">
    <location>
        <begin position="87"/>
        <end position="127"/>
    </location>
</feature>
<evidence type="ECO:0000256" key="4">
    <source>
        <dbReference type="ARBA" id="ARBA00022679"/>
    </source>
</evidence>
<evidence type="ECO:0000256" key="6">
    <source>
        <dbReference type="ARBA" id="ARBA00022771"/>
    </source>
</evidence>
<feature type="compositionally biased region" description="Acidic residues" evidence="11">
    <location>
        <begin position="458"/>
        <end position="471"/>
    </location>
</feature>